<organism evidence="4 5">
    <name type="scientific">Vibrio sagamiensis NBRC 104589</name>
    <dbReference type="NCBI Taxonomy" id="1219064"/>
    <lineage>
        <taxon>Bacteria</taxon>
        <taxon>Pseudomonadati</taxon>
        <taxon>Pseudomonadota</taxon>
        <taxon>Gammaproteobacteria</taxon>
        <taxon>Vibrionales</taxon>
        <taxon>Vibrionaceae</taxon>
        <taxon>Vibrio</taxon>
    </lineage>
</organism>
<dbReference type="EC" id="2.7.7.65" evidence="2"/>
<dbReference type="GO" id="GO:0005886">
    <property type="term" value="C:plasma membrane"/>
    <property type="evidence" value="ECO:0007669"/>
    <property type="project" value="TreeGrafter"/>
</dbReference>
<keyword evidence="5" id="KW-1185">Reference proteome</keyword>
<dbReference type="SMART" id="SM00267">
    <property type="entry name" value="GGDEF"/>
    <property type="match status" value="1"/>
</dbReference>
<dbReference type="PANTHER" id="PTHR45138">
    <property type="entry name" value="REGULATORY COMPONENTS OF SENSORY TRANSDUCTION SYSTEM"/>
    <property type="match status" value="1"/>
</dbReference>
<dbReference type="PANTHER" id="PTHR45138:SF2">
    <property type="entry name" value="DIGUANYLATE CYCLASE VDCA"/>
    <property type="match status" value="1"/>
</dbReference>
<dbReference type="InterPro" id="IPR043128">
    <property type="entry name" value="Rev_trsase/Diguanyl_cyclase"/>
</dbReference>
<dbReference type="NCBIfam" id="TIGR00254">
    <property type="entry name" value="GGDEF"/>
    <property type="match status" value="1"/>
</dbReference>
<dbReference type="GO" id="GO:1902201">
    <property type="term" value="P:negative regulation of bacterial-type flagellum-dependent cell motility"/>
    <property type="evidence" value="ECO:0007669"/>
    <property type="project" value="TreeGrafter"/>
</dbReference>
<dbReference type="Pfam" id="PF00990">
    <property type="entry name" value="GGDEF"/>
    <property type="match status" value="1"/>
</dbReference>
<reference evidence="4 5" key="1">
    <citation type="submission" date="2019-07" db="EMBL/GenBank/DDBJ databases">
        <title>Whole genome shotgun sequence of Vibrio sagamiensis NBRC 104589.</title>
        <authorList>
            <person name="Hosoyama A."/>
            <person name="Uohara A."/>
            <person name="Ohji S."/>
            <person name="Ichikawa N."/>
        </authorList>
    </citation>
    <scope>NUCLEOTIDE SEQUENCE [LARGE SCALE GENOMIC DNA]</scope>
    <source>
        <strain evidence="4 5">NBRC 104589</strain>
    </source>
</reference>
<name>A0A511QDD7_9VIBR</name>
<comment type="cofactor">
    <cofactor evidence="1">
        <name>Mg(2+)</name>
        <dbReference type="ChEBI" id="CHEBI:18420"/>
    </cofactor>
</comment>
<evidence type="ECO:0000256" key="1">
    <source>
        <dbReference type="ARBA" id="ARBA00001946"/>
    </source>
</evidence>
<dbReference type="AlphaFoldDB" id="A0A511QDD7"/>
<dbReference type="GO" id="GO:0052621">
    <property type="term" value="F:diguanylate cyclase activity"/>
    <property type="evidence" value="ECO:0007669"/>
    <property type="project" value="UniProtKB-EC"/>
</dbReference>
<proteinExistence type="predicted"/>
<dbReference type="FunFam" id="3.30.70.270:FF:000001">
    <property type="entry name" value="Diguanylate cyclase domain protein"/>
    <property type="match status" value="1"/>
</dbReference>
<dbReference type="GO" id="GO:0043709">
    <property type="term" value="P:cell adhesion involved in single-species biofilm formation"/>
    <property type="evidence" value="ECO:0007669"/>
    <property type="project" value="TreeGrafter"/>
</dbReference>
<dbReference type="InterPro" id="IPR000160">
    <property type="entry name" value="GGDEF_dom"/>
</dbReference>
<dbReference type="Gene3D" id="3.30.70.270">
    <property type="match status" value="1"/>
</dbReference>
<comment type="caution">
    <text evidence="4">The sequence shown here is derived from an EMBL/GenBank/DDBJ whole genome shotgun (WGS) entry which is preliminary data.</text>
</comment>
<gene>
    <name evidence="4" type="ORF">VSA01S_14320</name>
</gene>
<protein>
    <recommendedName>
        <fullName evidence="2">diguanylate cyclase</fullName>
        <ecNumber evidence="2">2.7.7.65</ecNumber>
    </recommendedName>
</protein>
<evidence type="ECO:0000313" key="5">
    <source>
        <dbReference type="Proteomes" id="UP000321922"/>
    </source>
</evidence>
<accession>A0A511QDD7</accession>
<feature type="domain" description="GGDEF" evidence="3">
    <location>
        <begin position="186"/>
        <end position="319"/>
    </location>
</feature>
<dbReference type="PROSITE" id="PS50887">
    <property type="entry name" value="GGDEF"/>
    <property type="match status" value="1"/>
</dbReference>
<dbReference type="SUPFAM" id="SSF55073">
    <property type="entry name" value="Nucleotide cyclase"/>
    <property type="match status" value="1"/>
</dbReference>
<evidence type="ECO:0000256" key="2">
    <source>
        <dbReference type="ARBA" id="ARBA00012528"/>
    </source>
</evidence>
<sequence>MIKNRVAATPANYALWYTYVDNAIPELNCALEQALKHYDICPPVLNNQLYQNYIATKNETSLEELKTNIEVLLGEVSHSMTDTLADTSSFSDTINRSFKKLEAAESDCLSFEDVMELIRQLVIDSQDIRHSTQDLSQQLTTASTEISRLKSQLAEVQKDALLDALSGLNNRRAFDNDLQILTNGNQSMSLILLDIDHFKSLNDDYGHVFGDTVIKTIGRKLKQYCRDGVNVYRFGGEEFAIVIPNRSLLVSRQFAENLRQMIEKMGIRDRRTGSLVQNITASFGVAQFSQNESAEEFINKADTQLYEAKQLGRNRVMPA</sequence>
<evidence type="ECO:0000313" key="4">
    <source>
        <dbReference type="EMBL" id="GEM75320.1"/>
    </source>
</evidence>
<dbReference type="EMBL" id="BJXJ01000011">
    <property type="protein sequence ID" value="GEM75320.1"/>
    <property type="molecule type" value="Genomic_DNA"/>
</dbReference>
<dbReference type="CDD" id="cd01949">
    <property type="entry name" value="GGDEF"/>
    <property type="match status" value="1"/>
</dbReference>
<dbReference type="InterPro" id="IPR050469">
    <property type="entry name" value="Diguanylate_Cyclase"/>
</dbReference>
<evidence type="ECO:0000259" key="3">
    <source>
        <dbReference type="PROSITE" id="PS50887"/>
    </source>
</evidence>
<dbReference type="InterPro" id="IPR029787">
    <property type="entry name" value="Nucleotide_cyclase"/>
</dbReference>
<dbReference type="Proteomes" id="UP000321922">
    <property type="component" value="Unassembled WGS sequence"/>
</dbReference>